<dbReference type="PANTHER" id="PTHR37841">
    <property type="entry name" value="GLR2918 PROTEIN"/>
    <property type="match status" value="1"/>
</dbReference>
<reference evidence="1 2" key="1">
    <citation type="submission" date="2017-10" db="EMBL/GenBank/DDBJ databases">
        <title>Genomics of the genus Arcobacter.</title>
        <authorList>
            <person name="Perez-Cataluna A."/>
            <person name="Figueras M.J."/>
        </authorList>
    </citation>
    <scope>NUCLEOTIDE SEQUENCE [LARGE SCALE GENOMIC DNA]</scope>
    <source>
        <strain evidence="1 2">DSM 24636</strain>
    </source>
</reference>
<dbReference type="PANTHER" id="PTHR37841:SF1">
    <property type="entry name" value="DUF3298 DOMAIN-CONTAINING PROTEIN"/>
    <property type="match status" value="1"/>
</dbReference>
<proteinExistence type="predicted"/>
<evidence type="ECO:0000313" key="2">
    <source>
        <dbReference type="Proteomes" id="UP000290191"/>
    </source>
</evidence>
<dbReference type="OrthoDB" id="5349162at2"/>
<evidence type="ECO:0000313" key="1">
    <source>
        <dbReference type="EMBL" id="RXJ63186.1"/>
    </source>
</evidence>
<accession>A0A4Q0XZN4</accession>
<keyword evidence="2" id="KW-1185">Reference proteome</keyword>
<name>A0A4Q0XZN4_9BACT</name>
<organism evidence="1 2">
    <name type="scientific">Halarcobacter anaerophilus</name>
    <dbReference type="NCBI Taxonomy" id="877500"/>
    <lineage>
        <taxon>Bacteria</taxon>
        <taxon>Pseudomonadati</taxon>
        <taxon>Campylobacterota</taxon>
        <taxon>Epsilonproteobacteria</taxon>
        <taxon>Campylobacterales</taxon>
        <taxon>Arcobacteraceae</taxon>
        <taxon>Halarcobacter</taxon>
    </lineage>
</organism>
<protein>
    <recommendedName>
        <fullName evidence="3">WG repeat-containing protein</fullName>
    </recommendedName>
</protein>
<dbReference type="Proteomes" id="UP000290191">
    <property type="component" value="Unassembled WGS sequence"/>
</dbReference>
<sequence>MKKYLAGAAFIALLSGCGTNSTVVSVGDKEGILNSEGKVLVKPTYKRVSKFKTVENNEYKYPHYLNFHWLHLSGEKYAVVKNIDNKYGIIDEEGNLKLKVVYDSIGQFINGFAKIEVDKKYGLINENFEVVLKPIYDDVRTPLNGTIIVKNYTKDSKSKYGCLNKNMEEVSSLDYDMIFLSSEDRMRIKKDNLWGFMDNECNVVVSPQYKFEKDYSNGLAKVQKTDGLYTYIDLDGKEIVGKTFNQGLDF</sequence>
<dbReference type="STRING" id="877500.GCA_000935065_01544"/>
<dbReference type="EMBL" id="PDKO01000005">
    <property type="protein sequence ID" value="RXJ63186.1"/>
    <property type="molecule type" value="Genomic_DNA"/>
</dbReference>
<comment type="caution">
    <text evidence="1">The sequence shown here is derived from an EMBL/GenBank/DDBJ whole genome shotgun (WGS) entry which is preliminary data.</text>
</comment>
<gene>
    <name evidence="1" type="ORF">CRV06_07955</name>
</gene>
<dbReference type="AlphaFoldDB" id="A0A4Q0XZN4"/>
<dbReference type="RefSeq" id="WP_129082047.1">
    <property type="nucleotide sequence ID" value="NZ_CP041070.1"/>
</dbReference>
<dbReference type="InterPro" id="IPR032774">
    <property type="entry name" value="WG_beta_rep"/>
</dbReference>
<dbReference type="Pfam" id="PF14903">
    <property type="entry name" value="WG_beta_rep"/>
    <property type="match status" value="2"/>
</dbReference>
<evidence type="ECO:0008006" key="3">
    <source>
        <dbReference type="Google" id="ProtNLM"/>
    </source>
</evidence>
<dbReference type="PROSITE" id="PS51257">
    <property type="entry name" value="PROKAR_LIPOPROTEIN"/>
    <property type="match status" value="1"/>
</dbReference>